<sequence length="588" mass="62820">MPLLLLTFILLAPLTLYHARADTSAPMHTPTNTPAPEAATGWRNKPLVTADKAMVVTANPYASRAAQQMLQQGGSAVDAMIAAQAVLTLVEPQSSGIGGGAFLVYWQQEQARLTTLDGRETAPMAAADDLFLDEEGQPQAFFDAVVGGQSVGTPGTVMLMWQAHQRFGILPWRELFKPAITLALNGFTVSPRLARLVAEDQDYLSRDPDSRRYFFDDKGRPLQAGSTKTNSLLAAALSRISTEGPSAFYQGQLATAMVDKVRQASPAGHLSLTDLADYRVKERAPLCAPYRQYRICGMGPPSSGTLALGQILGILSHVSLATAGPNSPDSWRWIADASRLAFADRHFYAADSDFVPVPVAELLAPDYLAGRAKLISEGSVALPQVSPGTPVPSLGHRAPDQSPEFPSTSHISIVDAEGNALSMTSTIENGFGSRLMVQGFLLNNELTDFAFSPSLNGIPVANRLEPGKRPRSSMSPTIVLHQNKPLLVIGSPGGSSIIGYVLHSLINVLDWGMNLQEALHQPHVLHRGGVLEMEPAGRNLALQTAMAQLGFDTRLTELNSGLHGIMLHGGHLSAAADPRREGMALAAD</sequence>
<dbReference type="UniPathway" id="UPA00204"/>
<dbReference type="InterPro" id="IPR043138">
    <property type="entry name" value="GGT_lsub"/>
</dbReference>
<evidence type="ECO:0000256" key="3">
    <source>
        <dbReference type="ARBA" id="ARBA00009381"/>
    </source>
</evidence>
<comment type="caution">
    <text evidence="14">The sequence shown here is derived from an EMBL/GenBank/DDBJ whole genome shotgun (WGS) entry which is preliminary data.</text>
</comment>
<dbReference type="InterPro" id="IPR051792">
    <property type="entry name" value="GGT_bact"/>
</dbReference>
<gene>
    <name evidence="14" type="ORF">UN63_04080</name>
</gene>
<dbReference type="GO" id="GO:0006751">
    <property type="term" value="P:glutathione catabolic process"/>
    <property type="evidence" value="ECO:0007669"/>
    <property type="project" value="UniProtKB-UniRule"/>
</dbReference>
<dbReference type="NCBIfam" id="TIGR00066">
    <property type="entry name" value="g_glut_trans"/>
    <property type="match status" value="1"/>
</dbReference>
<keyword evidence="7 11" id="KW-0012">Acyltransferase</keyword>
<comment type="catalytic activity">
    <reaction evidence="2 11">
        <text>glutathione + H2O = L-cysteinylglycine + L-glutamate</text>
        <dbReference type="Rhea" id="RHEA:28807"/>
        <dbReference type="ChEBI" id="CHEBI:15377"/>
        <dbReference type="ChEBI" id="CHEBI:29985"/>
        <dbReference type="ChEBI" id="CHEBI:57925"/>
        <dbReference type="ChEBI" id="CHEBI:61694"/>
        <dbReference type="EC" id="3.4.19.13"/>
    </reaction>
</comment>
<keyword evidence="4 11" id="KW-0808">Transferase</keyword>
<feature type="signal peptide" evidence="13">
    <location>
        <begin position="1"/>
        <end position="21"/>
    </location>
</feature>
<comment type="catalytic activity">
    <reaction evidence="8 11">
        <text>an N-terminal (5-L-glutamyl)-[peptide] + an alpha-amino acid = 5-L-glutamyl amino acid + an N-terminal L-alpha-aminoacyl-[peptide]</text>
        <dbReference type="Rhea" id="RHEA:23904"/>
        <dbReference type="Rhea" id="RHEA-COMP:9780"/>
        <dbReference type="Rhea" id="RHEA-COMP:9795"/>
        <dbReference type="ChEBI" id="CHEBI:77644"/>
        <dbReference type="ChEBI" id="CHEBI:78597"/>
        <dbReference type="ChEBI" id="CHEBI:78599"/>
        <dbReference type="ChEBI" id="CHEBI:78608"/>
        <dbReference type="EC" id="2.3.2.2"/>
    </reaction>
</comment>
<evidence type="ECO:0000256" key="13">
    <source>
        <dbReference type="SAM" id="SignalP"/>
    </source>
</evidence>
<feature type="binding site" evidence="10">
    <location>
        <position position="448"/>
    </location>
    <ligand>
        <name>L-glutamate</name>
        <dbReference type="ChEBI" id="CHEBI:29985"/>
    </ligand>
</feature>
<evidence type="ECO:0000256" key="1">
    <source>
        <dbReference type="ARBA" id="ARBA00001049"/>
    </source>
</evidence>
<evidence type="ECO:0000256" key="9">
    <source>
        <dbReference type="PIRSR" id="PIRSR600101-1"/>
    </source>
</evidence>
<dbReference type="SUPFAM" id="SSF56235">
    <property type="entry name" value="N-terminal nucleophile aminohydrolases (Ntn hydrolases)"/>
    <property type="match status" value="1"/>
</dbReference>
<dbReference type="RefSeq" id="WP_104485502.1">
    <property type="nucleotide sequence ID" value="NZ_BMYB01000011.1"/>
</dbReference>
<proteinExistence type="inferred from homology"/>
<dbReference type="EMBL" id="MPZM01000005">
    <property type="protein sequence ID" value="PPL17750.1"/>
    <property type="molecule type" value="Genomic_DNA"/>
</dbReference>
<evidence type="ECO:0000313" key="15">
    <source>
        <dbReference type="Proteomes" id="UP000242231"/>
    </source>
</evidence>
<dbReference type="AlphaFoldDB" id="A0A2P5TPV7"/>
<evidence type="ECO:0000256" key="7">
    <source>
        <dbReference type="ARBA" id="ARBA00023315"/>
    </source>
</evidence>
<organism evidence="14 15">
    <name type="scientific">Oceanisphaera arctica</name>
    <dbReference type="NCBI Taxonomy" id="641510"/>
    <lineage>
        <taxon>Bacteria</taxon>
        <taxon>Pseudomonadati</taxon>
        <taxon>Pseudomonadota</taxon>
        <taxon>Gammaproteobacteria</taxon>
        <taxon>Aeromonadales</taxon>
        <taxon>Aeromonadaceae</taxon>
        <taxon>Oceanisphaera</taxon>
    </lineage>
</organism>
<comment type="subunit">
    <text evidence="11">This enzyme consists of two polypeptide chains, which are synthesized in precursor form from a single polypeptide.</text>
</comment>
<comment type="catalytic activity">
    <reaction evidence="1 11">
        <text>an S-substituted glutathione + H2O = an S-substituted L-cysteinylglycine + L-glutamate</text>
        <dbReference type="Rhea" id="RHEA:59468"/>
        <dbReference type="ChEBI" id="CHEBI:15377"/>
        <dbReference type="ChEBI" id="CHEBI:29985"/>
        <dbReference type="ChEBI" id="CHEBI:90779"/>
        <dbReference type="ChEBI" id="CHEBI:143103"/>
        <dbReference type="EC" id="3.4.19.13"/>
    </reaction>
</comment>
<dbReference type="GO" id="GO:0006750">
    <property type="term" value="P:glutathione biosynthetic process"/>
    <property type="evidence" value="ECO:0007669"/>
    <property type="project" value="UniProtKB-KW"/>
</dbReference>
<dbReference type="Proteomes" id="UP000242231">
    <property type="component" value="Unassembled WGS sequence"/>
</dbReference>
<feature type="chain" id="PRO_5015203448" description="Glutathione hydrolase proenzyme" evidence="13">
    <location>
        <begin position="22"/>
        <end position="588"/>
    </location>
</feature>
<evidence type="ECO:0000256" key="2">
    <source>
        <dbReference type="ARBA" id="ARBA00001089"/>
    </source>
</evidence>
<keyword evidence="5 11" id="KW-0378">Hydrolase</keyword>
<evidence type="ECO:0000256" key="6">
    <source>
        <dbReference type="ARBA" id="ARBA00023145"/>
    </source>
</evidence>
<evidence type="ECO:0000256" key="10">
    <source>
        <dbReference type="PIRSR" id="PIRSR600101-2"/>
    </source>
</evidence>
<dbReference type="PRINTS" id="PR01210">
    <property type="entry name" value="GGTRANSPTASE"/>
</dbReference>
<dbReference type="Pfam" id="PF01019">
    <property type="entry name" value="G_glu_transpept"/>
    <property type="match status" value="1"/>
</dbReference>
<keyword evidence="15" id="KW-1185">Reference proteome</keyword>
<dbReference type="InterPro" id="IPR000101">
    <property type="entry name" value="GGT_peptidase"/>
</dbReference>
<evidence type="ECO:0000256" key="4">
    <source>
        <dbReference type="ARBA" id="ARBA00022679"/>
    </source>
</evidence>
<evidence type="ECO:0000313" key="14">
    <source>
        <dbReference type="EMBL" id="PPL17750.1"/>
    </source>
</evidence>
<feature type="binding site" evidence="10">
    <location>
        <position position="494"/>
    </location>
    <ligand>
        <name>L-glutamate</name>
        <dbReference type="ChEBI" id="CHEBI:29985"/>
    </ligand>
</feature>
<feature type="region of interest" description="Disordered" evidence="12">
    <location>
        <begin position="388"/>
        <end position="408"/>
    </location>
</feature>
<dbReference type="OrthoDB" id="5297205at2"/>
<keyword evidence="13" id="KW-0732">Signal</keyword>
<evidence type="ECO:0000256" key="5">
    <source>
        <dbReference type="ARBA" id="ARBA00022801"/>
    </source>
</evidence>
<keyword evidence="6 11" id="KW-0865">Zymogen</keyword>
<evidence type="ECO:0000256" key="11">
    <source>
        <dbReference type="RuleBase" id="RU368036"/>
    </source>
</evidence>
<name>A0A2P5TPV7_9GAMM</name>
<dbReference type="Gene3D" id="3.60.20.40">
    <property type="match status" value="1"/>
</dbReference>
<feature type="binding site" evidence="10">
    <location>
        <position position="119"/>
    </location>
    <ligand>
        <name>L-glutamate</name>
        <dbReference type="ChEBI" id="CHEBI:29985"/>
    </ligand>
</feature>
<dbReference type="GO" id="GO:0036374">
    <property type="term" value="F:glutathione hydrolase activity"/>
    <property type="evidence" value="ECO:0007669"/>
    <property type="project" value="UniProtKB-UniRule"/>
</dbReference>
<comment type="pathway">
    <text evidence="11">Sulfur metabolism; glutathione metabolism.</text>
</comment>
<dbReference type="EC" id="3.4.19.13" evidence="11"/>
<dbReference type="GO" id="GO:0103068">
    <property type="term" value="F:leukotriene C4 gamma-glutamyl transferase activity"/>
    <property type="evidence" value="ECO:0007669"/>
    <property type="project" value="UniProtKB-EC"/>
</dbReference>
<dbReference type="PANTHER" id="PTHR43199:SF1">
    <property type="entry name" value="GLUTATHIONE HYDROLASE PROENZYME"/>
    <property type="match status" value="1"/>
</dbReference>
<evidence type="ECO:0000256" key="8">
    <source>
        <dbReference type="ARBA" id="ARBA00047417"/>
    </source>
</evidence>
<evidence type="ECO:0000256" key="12">
    <source>
        <dbReference type="SAM" id="MobiDB-lite"/>
    </source>
</evidence>
<dbReference type="EC" id="2.3.2.2" evidence="11"/>
<comment type="similarity">
    <text evidence="3 11">Belongs to the gamma-glutamyltransferase family.</text>
</comment>
<dbReference type="PANTHER" id="PTHR43199">
    <property type="entry name" value="GLUTATHIONE HYDROLASE"/>
    <property type="match status" value="1"/>
</dbReference>
<comment type="PTM">
    <text evidence="11">Cleaved by autocatalysis into a large and a small subunit.</text>
</comment>
<dbReference type="Gene3D" id="1.10.246.130">
    <property type="match status" value="1"/>
</dbReference>
<feature type="active site" description="Nucleophile" evidence="9">
    <location>
        <position position="408"/>
    </location>
</feature>
<protein>
    <recommendedName>
        <fullName evidence="11">Glutathione hydrolase proenzyme</fullName>
        <ecNumber evidence="11">2.3.2.2</ecNumber>
        <ecNumber evidence="11">3.4.19.13</ecNumber>
    </recommendedName>
    <component>
        <recommendedName>
            <fullName evidence="11">Glutathione hydrolase large chain</fullName>
        </recommendedName>
    </component>
    <component>
        <recommendedName>
            <fullName evidence="11">Glutathione hydrolase small chain</fullName>
        </recommendedName>
    </component>
</protein>
<keyword evidence="11" id="KW-0317">Glutathione biosynthesis</keyword>
<feature type="binding site" evidence="10">
    <location>
        <begin position="472"/>
        <end position="473"/>
    </location>
    <ligand>
        <name>L-glutamate</name>
        <dbReference type="ChEBI" id="CHEBI:29985"/>
    </ligand>
</feature>
<accession>A0A2P5TPV7</accession>
<reference evidence="15" key="1">
    <citation type="submission" date="2016-11" db="EMBL/GenBank/DDBJ databases">
        <authorList>
            <person name="Sisinthy S."/>
            <person name="Ara S."/>
            <person name="Gundlapally S.R."/>
        </authorList>
    </citation>
    <scope>NUCLEOTIDE SEQUENCE [LARGE SCALE GENOMIC DNA]</scope>
    <source>
        <strain evidence="15">V1-41</strain>
    </source>
</reference>
<dbReference type="InterPro" id="IPR029055">
    <property type="entry name" value="Ntn_hydrolases_N"/>
</dbReference>
<dbReference type="InterPro" id="IPR043137">
    <property type="entry name" value="GGT_ssub_C"/>
</dbReference>